<feature type="transmembrane region" description="Helical" evidence="1">
    <location>
        <begin position="89"/>
        <end position="115"/>
    </location>
</feature>
<feature type="transmembrane region" description="Helical" evidence="1">
    <location>
        <begin position="20"/>
        <end position="36"/>
    </location>
</feature>
<evidence type="ECO:0000259" key="2">
    <source>
        <dbReference type="Pfam" id="PF02517"/>
    </source>
</evidence>
<accession>A0A7Z2NVC6</accession>
<keyword evidence="4" id="KW-1185">Reference proteome</keyword>
<feature type="transmembrane region" description="Helical" evidence="1">
    <location>
        <begin position="250"/>
        <end position="274"/>
    </location>
</feature>
<dbReference type="GO" id="GO:0080120">
    <property type="term" value="P:CAAX-box protein maturation"/>
    <property type="evidence" value="ECO:0007669"/>
    <property type="project" value="UniProtKB-ARBA"/>
</dbReference>
<keyword evidence="1" id="KW-1133">Transmembrane helix</keyword>
<dbReference type="AlphaFoldDB" id="A0A7Z2NVC6"/>
<keyword evidence="1" id="KW-0472">Membrane</keyword>
<dbReference type="GO" id="GO:0004175">
    <property type="term" value="F:endopeptidase activity"/>
    <property type="evidence" value="ECO:0007669"/>
    <property type="project" value="UniProtKB-ARBA"/>
</dbReference>
<keyword evidence="1" id="KW-0812">Transmembrane</keyword>
<dbReference type="RefSeq" id="WP_160592431.1">
    <property type="nucleotide sequence ID" value="NZ_CP047895.1"/>
</dbReference>
<reference evidence="3 4" key="1">
    <citation type="submission" date="2020-01" db="EMBL/GenBank/DDBJ databases">
        <title>Sphingomonas sp. C33 whole genome sequece.</title>
        <authorList>
            <person name="Park C."/>
        </authorList>
    </citation>
    <scope>NUCLEOTIDE SEQUENCE [LARGE SCALE GENOMIC DNA]</scope>
    <source>
        <strain evidence="3 4">C33</strain>
    </source>
</reference>
<feature type="transmembrane region" description="Helical" evidence="1">
    <location>
        <begin position="179"/>
        <end position="200"/>
    </location>
</feature>
<dbReference type="InterPro" id="IPR003675">
    <property type="entry name" value="Rce1/LyrA-like_dom"/>
</dbReference>
<dbReference type="Pfam" id="PF02517">
    <property type="entry name" value="Rce1-like"/>
    <property type="match status" value="1"/>
</dbReference>
<gene>
    <name evidence="3" type="ORF">GVO57_06185</name>
</gene>
<dbReference type="GO" id="GO:0006508">
    <property type="term" value="P:proteolysis"/>
    <property type="evidence" value="ECO:0007669"/>
    <property type="project" value="UniProtKB-KW"/>
</dbReference>
<name>A0A7Z2NVC6_9SPHN</name>
<dbReference type="Proteomes" id="UP000464468">
    <property type="component" value="Chromosome"/>
</dbReference>
<keyword evidence="3" id="KW-0378">Hydrolase</keyword>
<dbReference type="EMBL" id="CP047895">
    <property type="protein sequence ID" value="QHL90503.1"/>
    <property type="molecule type" value="Genomic_DNA"/>
</dbReference>
<feature type="transmembrane region" description="Helical" evidence="1">
    <location>
        <begin position="48"/>
        <end position="68"/>
    </location>
</feature>
<dbReference type="PANTHER" id="PTHR39430">
    <property type="entry name" value="MEMBRANE-ASSOCIATED PROTEASE-RELATED"/>
    <property type="match status" value="1"/>
</dbReference>
<organism evidence="3 4">
    <name type="scientific">Sphingomonas changnyeongensis</name>
    <dbReference type="NCBI Taxonomy" id="2698679"/>
    <lineage>
        <taxon>Bacteria</taxon>
        <taxon>Pseudomonadati</taxon>
        <taxon>Pseudomonadota</taxon>
        <taxon>Alphaproteobacteria</taxon>
        <taxon>Sphingomonadales</taxon>
        <taxon>Sphingomonadaceae</taxon>
        <taxon>Sphingomonas</taxon>
    </lineage>
</organism>
<evidence type="ECO:0000313" key="3">
    <source>
        <dbReference type="EMBL" id="QHL90503.1"/>
    </source>
</evidence>
<sequence length="296" mass="31425">MHEQTAPTPLWLRVLQSPPVSLVVLGFLLLECLGFSNNLMGQSKDEPFTAAIAAAGMIALAMWIYVGFARFVERRRPADLALGPMPRELGLGLVAGTTLYTLSVLVLMAIGVIRIDGVNPASFMVPGIALALSSGFLEELLFRGALFRIVEAWIGSWAAVIISSLVFGFVHLINPAATLAGAIFISVEAGLLLAAAYMLTRRLWLGIGFHMSWNYTQSAVFSGVVSGGPSEPGLFRTVIDGPVLLTGGSFGLEASLIACLLCTGTGVVLAVLAVRRGHVVRPFWSRRAAPALHPAE</sequence>
<feature type="transmembrane region" description="Helical" evidence="1">
    <location>
        <begin position="154"/>
        <end position="173"/>
    </location>
</feature>
<dbReference type="GO" id="GO:0008237">
    <property type="term" value="F:metallopeptidase activity"/>
    <property type="evidence" value="ECO:0007669"/>
    <property type="project" value="UniProtKB-KW"/>
</dbReference>
<feature type="transmembrane region" description="Helical" evidence="1">
    <location>
        <begin position="212"/>
        <end position="230"/>
    </location>
</feature>
<protein>
    <submittedName>
        <fullName evidence="3">CPBP family intramembrane metalloprotease</fullName>
    </submittedName>
</protein>
<keyword evidence="3" id="KW-0645">Protease</keyword>
<evidence type="ECO:0000256" key="1">
    <source>
        <dbReference type="SAM" id="Phobius"/>
    </source>
</evidence>
<proteinExistence type="predicted"/>
<evidence type="ECO:0000313" key="4">
    <source>
        <dbReference type="Proteomes" id="UP000464468"/>
    </source>
</evidence>
<feature type="domain" description="CAAX prenyl protease 2/Lysostaphin resistance protein A-like" evidence="2">
    <location>
        <begin position="122"/>
        <end position="215"/>
    </location>
</feature>
<dbReference type="PANTHER" id="PTHR39430:SF1">
    <property type="entry name" value="PROTEASE"/>
    <property type="match status" value="1"/>
</dbReference>
<feature type="transmembrane region" description="Helical" evidence="1">
    <location>
        <begin position="121"/>
        <end position="142"/>
    </location>
</feature>
<dbReference type="KEGG" id="schy:GVO57_06185"/>
<keyword evidence="3" id="KW-0482">Metalloprotease</keyword>